<evidence type="ECO:0000313" key="1">
    <source>
        <dbReference type="EMBL" id="KAG1362794.1"/>
    </source>
</evidence>
<accession>A0A8K0IN94</accession>
<gene>
    <name evidence="1" type="ORF">COCNU_10G010130</name>
</gene>
<protein>
    <submittedName>
        <fullName evidence="1">Uncharacterized protein</fullName>
    </submittedName>
</protein>
<organism evidence="1 2">
    <name type="scientific">Cocos nucifera</name>
    <name type="common">Coconut palm</name>
    <dbReference type="NCBI Taxonomy" id="13894"/>
    <lineage>
        <taxon>Eukaryota</taxon>
        <taxon>Viridiplantae</taxon>
        <taxon>Streptophyta</taxon>
        <taxon>Embryophyta</taxon>
        <taxon>Tracheophyta</taxon>
        <taxon>Spermatophyta</taxon>
        <taxon>Magnoliopsida</taxon>
        <taxon>Liliopsida</taxon>
        <taxon>Arecaceae</taxon>
        <taxon>Arecoideae</taxon>
        <taxon>Cocoseae</taxon>
        <taxon>Attaleinae</taxon>
        <taxon>Cocos</taxon>
    </lineage>
</organism>
<proteinExistence type="predicted"/>
<comment type="caution">
    <text evidence="1">The sequence shown here is derived from an EMBL/GenBank/DDBJ whole genome shotgun (WGS) entry which is preliminary data.</text>
</comment>
<reference evidence="1" key="2">
    <citation type="submission" date="2019-07" db="EMBL/GenBank/DDBJ databases">
        <authorList>
            <person name="Yang Y."/>
            <person name="Bocs S."/>
            <person name="Baudouin L."/>
        </authorList>
    </citation>
    <scope>NUCLEOTIDE SEQUENCE</scope>
    <source>
        <tissue evidence="1">Spear leaf of Hainan Tall coconut</tissue>
    </source>
</reference>
<reference evidence="1" key="1">
    <citation type="journal article" date="2017" name="Gigascience">
        <title>The genome draft of coconut (Cocos nucifera).</title>
        <authorList>
            <person name="Xiao Y."/>
            <person name="Xu P."/>
            <person name="Fan H."/>
            <person name="Baudouin L."/>
            <person name="Xia W."/>
            <person name="Bocs S."/>
            <person name="Xu J."/>
            <person name="Li Q."/>
            <person name="Guo A."/>
            <person name="Zhou L."/>
            <person name="Li J."/>
            <person name="Wu Y."/>
            <person name="Ma Z."/>
            <person name="Armero A."/>
            <person name="Issali A.E."/>
            <person name="Liu N."/>
            <person name="Peng M."/>
            <person name="Yang Y."/>
        </authorList>
    </citation>
    <scope>NUCLEOTIDE SEQUENCE</scope>
    <source>
        <tissue evidence="1">Spear leaf of Hainan Tall coconut</tissue>
    </source>
</reference>
<dbReference type="AlphaFoldDB" id="A0A8K0IN94"/>
<sequence length="128" mass="13077">MGIPRSRSPLTTIAVVSNSDDLSLTSSSPRPIPFLMGIFRSQSPSAIAIIVSSGGGYLNLFELRLEGGALACHAKDSILSSIPHLTARSTGVVESGADASGIGGIDGNGGLHARMSDKDMGKVGLKAR</sequence>
<dbReference type="EMBL" id="CM017881">
    <property type="protein sequence ID" value="KAG1362794.1"/>
    <property type="molecule type" value="Genomic_DNA"/>
</dbReference>
<dbReference type="Proteomes" id="UP000797356">
    <property type="component" value="Chromosome 10"/>
</dbReference>
<keyword evidence="2" id="KW-1185">Reference proteome</keyword>
<evidence type="ECO:0000313" key="2">
    <source>
        <dbReference type="Proteomes" id="UP000797356"/>
    </source>
</evidence>
<name>A0A8K0IN94_COCNU</name>